<evidence type="ECO:0000313" key="3">
    <source>
        <dbReference type="EMBL" id="QDU41284.1"/>
    </source>
</evidence>
<dbReference type="Pfam" id="PF13240">
    <property type="entry name" value="Zn_Ribbon_1"/>
    <property type="match status" value="1"/>
</dbReference>
<feature type="domain" description="Zinc-ribbon" evidence="2">
    <location>
        <begin position="201"/>
        <end position="223"/>
    </location>
</feature>
<keyword evidence="4" id="KW-1185">Reference proteome</keyword>
<dbReference type="RefSeq" id="WP_145372531.1">
    <property type="nucleotide sequence ID" value="NZ_CP036275.1"/>
</dbReference>
<gene>
    <name evidence="3" type="ORF">Mal4_56500</name>
</gene>
<evidence type="ECO:0000313" key="4">
    <source>
        <dbReference type="Proteomes" id="UP000320496"/>
    </source>
</evidence>
<feature type="region of interest" description="Disordered" evidence="1">
    <location>
        <begin position="159"/>
        <end position="187"/>
    </location>
</feature>
<evidence type="ECO:0000256" key="1">
    <source>
        <dbReference type="SAM" id="MobiDB-lite"/>
    </source>
</evidence>
<dbReference type="InterPro" id="IPR026870">
    <property type="entry name" value="Zinc_ribbon_dom"/>
</dbReference>
<protein>
    <recommendedName>
        <fullName evidence="2">Zinc-ribbon domain-containing protein</fullName>
    </recommendedName>
</protein>
<reference evidence="3 4" key="1">
    <citation type="submission" date="2019-02" db="EMBL/GenBank/DDBJ databases">
        <title>Deep-cultivation of Planctomycetes and their phenomic and genomic characterization uncovers novel biology.</title>
        <authorList>
            <person name="Wiegand S."/>
            <person name="Jogler M."/>
            <person name="Boedeker C."/>
            <person name="Pinto D."/>
            <person name="Vollmers J."/>
            <person name="Rivas-Marin E."/>
            <person name="Kohn T."/>
            <person name="Peeters S.H."/>
            <person name="Heuer A."/>
            <person name="Rast P."/>
            <person name="Oberbeckmann S."/>
            <person name="Bunk B."/>
            <person name="Jeske O."/>
            <person name="Meyerdierks A."/>
            <person name="Storesund J.E."/>
            <person name="Kallscheuer N."/>
            <person name="Luecker S."/>
            <person name="Lage O.M."/>
            <person name="Pohl T."/>
            <person name="Merkel B.J."/>
            <person name="Hornburger P."/>
            <person name="Mueller R.-W."/>
            <person name="Bruemmer F."/>
            <person name="Labrenz M."/>
            <person name="Spormann A.M."/>
            <person name="Op den Camp H."/>
            <person name="Overmann J."/>
            <person name="Amann R."/>
            <person name="Jetten M.S.M."/>
            <person name="Mascher T."/>
            <person name="Medema M.H."/>
            <person name="Devos D.P."/>
            <person name="Kaster A.-K."/>
            <person name="Ovreas L."/>
            <person name="Rohde M."/>
            <person name="Galperin M.Y."/>
            <person name="Jogler C."/>
        </authorList>
    </citation>
    <scope>NUCLEOTIDE SEQUENCE [LARGE SCALE GENOMIC DNA]</scope>
    <source>
        <strain evidence="3 4">Mal4</strain>
    </source>
</reference>
<evidence type="ECO:0000259" key="2">
    <source>
        <dbReference type="Pfam" id="PF13240"/>
    </source>
</evidence>
<organism evidence="3 4">
    <name type="scientific">Maioricimonas rarisocia</name>
    <dbReference type="NCBI Taxonomy" id="2528026"/>
    <lineage>
        <taxon>Bacteria</taxon>
        <taxon>Pseudomonadati</taxon>
        <taxon>Planctomycetota</taxon>
        <taxon>Planctomycetia</taxon>
        <taxon>Planctomycetales</taxon>
        <taxon>Planctomycetaceae</taxon>
        <taxon>Maioricimonas</taxon>
    </lineage>
</organism>
<proteinExistence type="predicted"/>
<name>A0A517ZFP9_9PLAN</name>
<dbReference type="Proteomes" id="UP000320496">
    <property type="component" value="Chromosome"/>
</dbReference>
<dbReference type="KEGG" id="mri:Mal4_56500"/>
<dbReference type="AlphaFoldDB" id="A0A517ZFP9"/>
<dbReference type="EMBL" id="CP036275">
    <property type="protein sequence ID" value="QDU41284.1"/>
    <property type="molecule type" value="Genomic_DNA"/>
</dbReference>
<accession>A0A517ZFP9</accession>
<sequence length="224" mass="24566">MSQLADDLVKWCRDESIGLVVDLDQPHELRGTLRVDRDAAGTVNLRLVPGTDRLQLTHEFSIAAEIGDADLRALSEQLTMDMPGLLSCEIRSARSSVVVELIAEICVDGCSKHVFLTTLENVLKSRRRVLSQLEDVSEMDRYLKELGASLEQTETMAEQLRTSASRGYAEIESEPASRSGRRPPAGGYADEEIAAVRGPRHCPDCGRAVRAGKNFCTHCGTPVD</sequence>